<evidence type="ECO:0000256" key="1">
    <source>
        <dbReference type="SAM" id="MobiDB-lite"/>
    </source>
</evidence>
<reference evidence="2 3" key="1">
    <citation type="submission" date="2024-04" db="EMBL/GenBank/DDBJ databases">
        <title>Phyllosticta paracitricarpa is synonymous to the EU quarantine fungus P. citricarpa based on phylogenomic analyses.</title>
        <authorList>
            <consortium name="Lawrence Berkeley National Laboratory"/>
            <person name="Van ingen-buijs V.A."/>
            <person name="Van westerhoven A.C."/>
            <person name="Haridas S."/>
            <person name="Skiadas P."/>
            <person name="Martin F."/>
            <person name="Groenewald J.Z."/>
            <person name="Crous P.W."/>
            <person name="Seidl M.F."/>
        </authorList>
    </citation>
    <scope>NUCLEOTIDE SEQUENCE [LARGE SCALE GENOMIC DNA]</scope>
    <source>
        <strain evidence="2 3">CPC 17464</strain>
    </source>
</reference>
<dbReference type="GeneID" id="92027691"/>
<evidence type="ECO:0000313" key="3">
    <source>
        <dbReference type="Proteomes" id="UP001360953"/>
    </source>
</evidence>
<proteinExistence type="predicted"/>
<dbReference type="RefSeq" id="XP_066657620.1">
    <property type="nucleotide sequence ID" value="XM_066794785.1"/>
</dbReference>
<feature type="region of interest" description="Disordered" evidence="1">
    <location>
        <begin position="158"/>
        <end position="183"/>
    </location>
</feature>
<comment type="caution">
    <text evidence="2">The sequence shown here is derived from an EMBL/GenBank/DDBJ whole genome shotgun (WGS) entry which is preliminary data.</text>
</comment>
<accession>A0ABR1M2U1</accession>
<feature type="compositionally biased region" description="Basic residues" evidence="1">
    <location>
        <begin position="161"/>
        <end position="173"/>
    </location>
</feature>
<keyword evidence="3" id="KW-1185">Reference proteome</keyword>
<dbReference type="Proteomes" id="UP001360953">
    <property type="component" value="Unassembled WGS sequence"/>
</dbReference>
<name>A0ABR1M2U1_9PEZI</name>
<organism evidence="2 3">
    <name type="scientific">Phyllosticta citribraziliensis</name>
    <dbReference type="NCBI Taxonomy" id="989973"/>
    <lineage>
        <taxon>Eukaryota</taxon>
        <taxon>Fungi</taxon>
        <taxon>Dikarya</taxon>
        <taxon>Ascomycota</taxon>
        <taxon>Pezizomycotina</taxon>
        <taxon>Dothideomycetes</taxon>
        <taxon>Dothideomycetes incertae sedis</taxon>
        <taxon>Botryosphaeriales</taxon>
        <taxon>Phyllostictaceae</taxon>
        <taxon>Phyllosticta</taxon>
    </lineage>
</organism>
<gene>
    <name evidence="2" type="ORF">J3D65DRAFT_249256</name>
</gene>
<evidence type="ECO:0000313" key="2">
    <source>
        <dbReference type="EMBL" id="KAK7540689.1"/>
    </source>
</evidence>
<dbReference type="EMBL" id="JBBPEH010000003">
    <property type="protein sequence ID" value="KAK7540689.1"/>
    <property type="molecule type" value="Genomic_DNA"/>
</dbReference>
<feature type="region of interest" description="Disordered" evidence="1">
    <location>
        <begin position="203"/>
        <end position="241"/>
    </location>
</feature>
<protein>
    <submittedName>
        <fullName evidence="2">Uncharacterized protein</fullName>
    </submittedName>
</protein>
<sequence>MTRLQRRPFPRQKLALPSRRHVALVVTNRPLFAVRSPQCRFDGRGNEQGGELMRMAPSRRKRAGVKSDRLSIDQMNRERQIAMNLNGRVLEMDRPRAPPICPASKTAHTLNCAQTSRQYSPQETAASTTVVRQRAILNLILILQTYTATTFGTEPEALRPRQSRRVGHEKHRQNFPGITVSSRTGDKTKICENLVAGSMLQAPAVSPGQDIPSGHRRVRAETLSSPNGAGSACNPADNDSG</sequence>